<dbReference type="SUPFAM" id="SSF57863">
    <property type="entry name" value="ArfGap/RecO-like zinc finger"/>
    <property type="match status" value="1"/>
</dbReference>
<dbReference type="SUPFAM" id="SSF50249">
    <property type="entry name" value="Nucleic acid-binding proteins"/>
    <property type="match status" value="1"/>
</dbReference>
<gene>
    <name evidence="7 9" type="primary">recO</name>
    <name evidence="9" type="ORF">E3J33_00845</name>
</gene>
<evidence type="ECO:0000256" key="7">
    <source>
        <dbReference type="HAMAP-Rule" id="MF_00201"/>
    </source>
</evidence>
<comment type="function">
    <text evidence="7">Involved in DNA repair and RecF pathway recombination.</text>
</comment>
<dbReference type="AlphaFoldDB" id="A0A523YRA2"/>
<protein>
    <recommendedName>
        <fullName evidence="2 7">DNA repair protein RecO</fullName>
    </recommendedName>
    <alternativeName>
        <fullName evidence="6 7">Recombination protein O</fullName>
    </alternativeName>
</protein>
<dbReference type="InterPro" id="IPR042242">
    <property type="entry name" value="RecO_C"/>
</dbReference>
<dbReference type="EMBL" id="SOIJ01000042">
    <property type="protein sequence ID" value="TET94033.1"/>
    <property type="molecule type" value="Genomic_DNA"/>
</dbReference>
<organism evidence="9 10">
    <name type="scientific">Aerophobetes bacterium</name>
    <dbReference type="NCBI Taxonomy" id="2030807"/>
    <lineage>
        <taxon>Bacteria</taxon>
        <taxon>Candidatus Aerophobota</taxon>
    </lineage>
</organism>
<dbReference type="Gene3D" id="2.40.50.140">
    <property type="entry name" value="Nucleic acid-binding proteins"/>
    <property type="match status" value="1"/>
</dbReference>
<dbReference type="InterPro" id="IPR003717">
    <property type="entry name" value="RecO"/>
</dbReference>
<dbReference type="Pfam" id="PF02565">
    <property type="entry name" value="RecO_C"/>
    <property type="match status" value="1"/>
</dbReference>
<feature type="domain" description="DNA replication/recombination mediator RecO N-terminal" evidence="8">
    <location>
        <begin position="18"/>
        <end position="94"/>
    </location>
</feature>
<comment type="caution">
    <text evidence="9">The sequence shown here is derived from an EMBL/GenBank/DDBJ whole genome shotgun (WGS) entry which is preliminary data.</text>
</comment>
<dbReference type="Gene3D" id="1.20.1440.120">
    <property type="entry name" value="Recombination protein O, C-terminal domain"/>
    <property type="match status" value="1"/>
</dbReference>
<keyword evidence="4 7" id="KW-0233">DNA recombination</keyword>
<evidence type="ECO:0000256" key="3">
    <source>
        <dbReference type="ARBA" id="ARBA00022763"/>
    </source>
</evidence>
<evidence type="ECO:0000256" key="4">
    <source>
        <dbReference type="ARBA" id="ARBA00023172"/>
    </source>
</evidence>
<dbReference type="PANTHER" id="PTHR33991">
    <property type="entry name" value="DNA REPAIR PROTEIN RECO"/>
    <property type="match status" value="1"/>
</dbReference>
<reference evidence="9 10" key="1">
    <citation type="submission" date="2019-03" db="EMBL/GenBank/DDBJ databases">
        <title>Metabolic potential of uncultured bacteria and archaea associated with petroleum seepage in deep-sea sediments.</title>
        <authorList>
            <person name="Dong X."/>
            <person name="Hubert C."/>
        </authorList>
    </citation>
    <scope>NUCLEOTIDE SEQUENCE [LARGE SCALE GENOMIC DNA]</scope>
    <source>
        <strain evidence="9">E29_bin28</strain>
    </source>
</reference>
<accession>A0A523YRA2</accession>
<dbReference type="InterPro" id="IPR022572">
    <property type="entry name" value="DNA_rep/recomb_RecO_N"/>
</dbReference>
<dbReference type="NCBIfam" id="TIGR00613">
    <property type="entry name" value="reco"/>
    <property type="match status" value="1"/>
</dbReference>
<name>A0A523YRA2_UNCAE</name>
<evidence type="ECO:0000256" key="2">
    <source>
        <dbReference type="ARBA" id="ARBA00021310"/>
    </source>
</evidence>
<evidence type="ECO:0000256" key="1">
    <source>
        <dbReference type="ARBA" id="ARBA00007452"/>
    </source>
</evidence>
<dbReference type="Proteomes" id="UP000316925">
    <property type="component" value="Unassembled WGS sequence"/>
</dbReference>
<dbReference type="GO" id="GO:0043590">
    <property type="term" value="C:bacterial nucleoid"/>
    <property type="evidence" value="ECO:0007669"/>
    <property type="project" value="TreeGrafter"/>
</dbReference>
<proteinExistence type="inferred from homology"/>
<evidence type="ECO:0000259" key="8">
    <source>
        <dbReference type="Pfam" id="PF11967"/>
    </source>
</evidence>
<dbReference type="GO" id="GO:0006302">
    <property type="term" value="P:double-strand break repair"/>
    <property type="evidence" value="ECO:0007669"/>
    <property type="project" value="TreeGrafter"/>
</dbReference>
<evidence type="ECO:0000256" key="5">
    <source>
        <dbReference type="ARBA" id="ARBA00023204"/>
    </source>
</evidence>
<dbReference type="Pfam" id="PF11967">
    <property type="entry name" value="RecO_N"/>
    <property type="match status" value="1"/>
</dbReference>
<sequence>MSFAIVSANQSSRPKLRLYKSEVIVLRDYDLGEQDKIVVFYSRRYGKIKVVAKGARRIKSRFAAQVQPPSYDSVVIHKATRSGLHTLSECKINYPFIGIRKNLLRFAYSCYLAELIDKCLEEEQPNSHLFELLVKALYCLEKIPKQKLSLLMRSFEIKLLKILGYGLYLSRCINCGKEKGKIQSLFISIKSGGLLCDDCQEEDKNRLEVSKKTVLLMNYLLHTSLKKTVQQNCDKAIEVELEAILKRYLSYQLSREMITSRFVCTSEKLELKHPII</sequence>
<dbReference type="GO" id="GO:0006310">
    <property type="term" value="P:DNA recombination"/>
    <property type="evidence" value="ECO:0007669"/>
    <property type="project" value="UniProtKB-UniRule"/>
</dbReference>
<dbReference type="HAMAP" id="MF_00201">
    <property type="entry name" value="RecO"/>
    <property type="match status" value="1"/>
</dbReference>
<evidence type="ECO:0000313" key="9">
    <source>
        <dbReference type="EMBL" id="TET94033.1"/>
    </source>
</evidence>
<keyword evidence="3 7" id="KW-0227">DNA damage</keyword>
<comment type="similarity">
    <text evidence="1 7">Belongs to the RecO family.</text>
</comment>
<evidence type="ECO:0000313" key="10">
    <source>
        <dbReference type="Proteomes" id="UP000316925"/>
    </source>
</evidence>
<dbReference type="InterPro" id="IPR012340">
    <property type="entry name" value="NA-bd_OB-fold"/>
</dbReference>
<dbReference type="InterPro" id="IPR037278">
    <property type="entry name" value="ARFGAP/RecO"/>
</dbReference>
<dbReference type="PANTHER" id="PTHR33991:SF1">
    <property type="entry name" value="DNA REPAIR PROTEIN RECO"/>
    <property type="match status" value="1"/>
</dbReference>
<keyword evidence="5 7" id="KW-0234">DNA repair</keyword>
<evidence type="ECO:0000256" key="6">
    <source>
        <dbReference type="ARBA" id="ARBA00033409"/>
    </source>
</evidence>